<feature type="compositionally biased region" description="Low complexity" evidence="1">
    <location>
        <begin position="135"/>
        <end position="144"/>
    </location>
</feature>
<name>A0AA85JZ25_TRIRE</name>
<reference evidence="3" key="2">
    <citation type="submission" date="2023-11" db="UniProtKB">
        <authorList>
            <consortium name="WormBaseParasite"/>
        </authorList>
    </citation>
    <scope>IDENTIFICATION</scope>
</reference>
<accession>A0AA85JZ25</accession>
<dbReference type="WBParaSite" id="TREG1_50300.1">
    <property type="protein sequence ID" value="TREG1_50300.1"/>
    <property type="gene ID" value="TREG1_50300"/>
</dbReference>
<evidence type="ECO:0000256" key="1">
    <source>
        <dbReference type="SAM" id="MobiDB-lite"/>
    </source>
</evidence>
<organism evidence="2 3">
    <name type="scientific">Trichobilharzia regenti</name>
    <name type="common">Nasal bird schistosome</name>
    <dbReference type="NCBI Taxonomy" id="157069"/>
    <lineage>
        <taxon>Eukaryota</taxon>
        <taxon>Metazoa</taxon>
        <taxon>Spiralia</taxon>
        <taxon>Lophotrochozoa</taxon>
        <taxon>Platyhelminthes</taxon>
        <taxon>Trematoda</taxon>
        <taxon>Digenea</taxon>
        <taxon>Strigeidida</taxon>
        <taxon>Schistosomatoidea</taxon>
        <taxon>Schistosomatidae</taxon>
        <taxon>Trichobilharzia</taxon>
    </lineage>
</organism>
<sequence>MWIQSWHENAYHCNNQPSVERLYYTQPYEYNSSIYPNAIQQNDLEMNTIYPQTINSDNKNNSPIDTKVPVPFLHIPDTSDTISNINSDTNSMNPSNFILSSTILPNHCTTSNSSTKSIISNKTMSAAHFHDIPTGNNGNNSNQNEVVKSEGSTHDSFLNSRQSTQWDILMNNGITTSTTAIPIPTAAARTLTMTTTTATTTADDVTTSSYNDNDNSSNEYKCNMDNKHFYQRYIDDDNNKSINMNNHYFNQCDVFTEKNNSRASSETVISNNMVTITYSELLPTIESNTEAYHNFNPFLTPSTDETSSTSNMNSPSILVNPLELRYFKTGQLLSDHNDNKNLNLKHHYGYLRRSQLKEINQPSILTNDYNNMNSLQLVKRVLADYKRRAILADYKRSAYMNK</sequence>
<keyword evidence="2" id="KW-1185">Reference proteome</keyword>
<evidence type="ECO:0000313" key="3">
    <source>
        <dbReference type="WBParaSite" id="TREG1_50300.1"/>
    </source>
</evidence>
<protein>
    <submittedName>
        <fullName evidence="3">Uncharacterized protein</fullName>
    </submittedName>
</protein>
<reference evidence="2" key="1">
    <citation type="submission" date="2022-06" db="EMBL/GenBank/DDBJ databases">
        <authorList>
            <person name="Berger JAMES D."/>
            <person name="Berger JAMES D."/>
        </authorList>
    </citation>
    <scope>NUCLEOTIDE SEQUENCE [LARGE SCALE GENOMIC DNA]</scope>
</reference>
<feature type="region of interest" description="Disordered" evidence="1">
    <location>
        <begin position="132"/>
        <end position="157"/>
    </location>
</feature>
<dbReference type="AlphaFoldDB" id="A0AA85JZ25"/>
<dbReference type="Proteomes" id="UP000050795">
    <property type="component" value="Unassembled WGS sequence"/>
</dbReference>
<proteinExistence type="predicted"/>
<evidence type="ECO:0000313" key="2">
    <source>
        <dbReference type="Proteomes" id="UP000050795"/>
    </source>
</evidence>